<dbReference type="GO" id="GO:0032259">
    <property type="term" value="P:methylation"/>
    <property type="evidence" value="ECO:0007669"/>
    <property type="project" value="UniProtKB-KW"/>
</dbReference>
<dbReference type="PANTHER" id="PTHR43712:SF2">
    <property type="entry name" value="O-METHYLTRANSFERASE CICE"/>
    <property type="match status" value="1"/>
</dbReference>
<keyword evidence="2 5" id="KW-0808">Transferase</keyword>
<dbReference type="Gene3D" id="1.10.10.10">
    <property type="entry name" value="Winged helix-like DNA-binding domain superfamily/Winged helix DNA-binding domain"/>
    <property type="match status" value="1"/>
</dbReference>
<dbReference type="InterPro" id="IPR016461">
    <property type="entry name" value="COMT-like"/>
</dbReference>
<dbReference type="InterPro" id="IPR036388">
    <property type="entry name" value="WH-like_DNA-bd_sf"/>
</dbReference>
<keyword evidence="1 5" id="KW-0489">Methyltransferase</keyword>
<evidence type="ECO:0000256" key="1">
    <source>
        <dbReference type="ARBA" id="ARBA00022603"/>
    </source>
</evidence>
<evidence type="ECO:0000256" key="3">
    <source>
        <dbReference type="ARBA" id="ARBA00022691"/>
    </source>
</evidence>
<reference evidence="5 6" key="1">
    <citation type="submission" date="2019-02" db="EMBL/GenBank/DDBJ databases">
        <title>Deep-cultivation of Planctomycetes and their phenomic and genomic characterization uncovers novel biology.</title>
        <authorList>
            <person name="Wiegand S."/>
            <person name="Jogler M."/>
            <person name="Boedeker C."/>
            <person name="Pinto D."/>
            <person name="Vollmers J."/>
            <person name="Rivas-Marin E."/>
            <person name="Kohn T."/>
            <person name="Peeters S.H."/>
            <person name="Heuer A."/>
            <person name="Rast P."/>
            <person name="Oberbeckmann S."/>
            <person name="Bunk B."/>
            <person name="Jeske O."/>
            <person name="Meyerdierks A."/>
            <person name="Storesund J.E."/>
            <person name="Kallscheuer N."/>
            <person name="Luecker S."/>
            <person name="Lage O.M."/>
            <person name="Pohl T."/>
            <person name="Merkel B.J."/>
            <person name="Hornburger P."/>
            <person name="Mueller R.-W."/>
            <person name="Bruemmer F."/>
            <person name="Labrenz M."/>
            <person name="Spormann A.M."/>
            <person name="Op den Camp H."/>
            <person name="Overmann J."/>
            <person name="Amann R."/>
            <person name="Jetten M.S.M."/>
            <person name="Mascher T."/>
            <person name="Medema M.H."/>
            <person name="Devos D.P."/>
            <person name="Kaster A.-K."/>
            <person name="Ovreas L."/>
            <person name="Rohde M."/>
            <person name="Galperin M.Y."/>
            <person name="Jogler C."/>
        </authorList>
    </citation>
    <scope>NUCLEOTIDE SEQUENCE [LARGE SCALE GENOMIC DNA]</scope>
    <source>
        <strain evidence="5 6">Q31a</strain>
    </source>
</reference>
<feature type="domain" description="O-methyltransferase C-terminal" evidence="4">
    <location>
        <begin position="142"/>
        <end position="328"/>
    </location>
</feature>
<evidence type="ECO:0000313" key="5">
    <source>
        <dbReference type="EMBL" id="QDV22389.1"/>
    </source>
</evidence>
<name>A0A518G1A7_9BACT</name>
<proteinExistence type="predicted"/>
<dbReference type="CDD" id="cd02440">
    <property type="entry name" value="AdoMet_MTases"/>
    <property type="match status" value="1"/>
</dbReference>
<dbReference type="EC" id="2.1.1.210" evidence="5"/>
<dbReference type="InterPro" id="IPR029063">
    <property type="entry name" value="SAM-dependent_MTases_sf"/>
</dbReference>
<dbReference type="AlphaFoldDB" id="A0A518G1A7"/>
<accession>A0A518G1A7</accession>
<evidence type="ECO:0000259" key="4">
    <source>
        <dbReference type="Pfam" id="PF00891"/>
    </source>
</evidence>
<protein>
    <submittedName>
        <fullName evidence="5">Demethylspheroidene O-methyltransferase</fullName>
        <ecNumber evidence="5">2.1.1.210</ecNumber>
    </submittedName>
</protein>
<evidence type="ECO:0000256" key="2">
    <source>
        <dbReference type="ARBA" id="ARBA00022679"/>
    </source>
</evidence>
<dbReference type="PROSITE" id="PS51683">
    <property type="entry name" value="SAM_OMT_II"/>
    <property type="match status" value="1"/>
</dbReference>
<dbReference type="GO" id="GO:0043803">
    <property type="term" value="F:hydroxyneurosporene-O-methyltransferase activity"/>
    <property type="evidence" value="ECO:0007669"/>
    <property type="project" value="UniProtKB-EC"/>
</dbReference>
<dbReference type="Gene3D" id="3.40.50.150">
    <property type="entry name" value="Vaccinia Virus protein VP39"/>
    <property type="match status" value="1"/>
</dbReference>
<dbReference type="EMBL" id="CP036298">
    <property type="protein sequence ID" value="QDV22389.1"/>
    <property type="molecule type" value="Genomic_DNA"/>
</dbReference>
<dbReference type="RefSeq" id="WP_145073879.1">
    <property type="nucleotide sequence ID" value="NZ_CP036298.1"/>
</dbReference>
<dbReference type="GO" id="GO:0008171">
    <property type="term" value="F:O-methyltransferase activity"/>
    <property type="evidence" value="ECO:0007669"/>
    <property type="project" value="InterPro"/>
</dbReference>
<organism evidence="5 6">
    <name type="scientific">Aureliella helgolandensis</name>
    <dbReference type="NCBI Taxonomy" id="2527968"/>
    <lineage>
        <taxon>Bacteria</taxon>
        <taxon>Pseudomonadati</taxon>
        <taxon>Planctomycetota</taxon>
        <taxon>Planctomycetia</taxon>
        <taxon>Pirellulales</taxon>
        <taxon>Pirellulaceae</taxon>
        <taxon>Aureliella</taxon>
    </lineage>
</organism>
<dbReference type="KEGG" id="ahel:Q31a_06740"/>
<gene>
    <name evidence="5" type="primary">crtF</name>
    <name evidence="5" type="ORF">Q31a_06740</name>
</gene>
<keyword evidence="3" id="KW-0949">S-adenosyl-L-methionine</keyword>
<dbReference type="Pfam" id="PF00891">
    <property type="entry name" value="Methyltransf_2"/>
    <property type="match status" value="1"/>
</dbReference>
<dbReference type="PANTHER" id="PTHR43712">
    <property type="entry name" value="PUTATIVE (AFU_ORTHOLOGUE AFUA_4G14580)-RELATED"/>
    <property type="match status" value="1"/>
</dbReference>
<dbReference type="SUPFAM" id="SSF53335">
    <property type="entry name" value="S-adenosyl-L-methionine-dependent methyltransferases"/>
    <property type="match status" value="1"/>
</dbReference>
<dbReference type="OrthoDB" id="9766840at2"/>
<dbReference type="InterPro" id="IPR001077">
    <property type="entry name" value="COMT_C"/>
</dbReference>
<dbReference type="Proteomes" id="UP000318017">
    <property type="component" value="Chromosome"/>
</dbReference>
<keyword evidence="6" id="KW-1185">Reference proteome</keyword>
<sequence>MHFESPELDPTQILDDLRADKLSLLLVAGTTAFDVGQALDDGPLAYEALRQHLQLPERSANVLLTGLRSMGLLDVDSHQQIDLTELGREKLSPKSKFNLRGYIGLGAFGADAQNMIACLKHDAPAGDISFVFHEEGGPSALDDPETSDALTRAMAARARNVAPFVAQELDLSTATHLLDIGGGHGLYTLALLEKHPQLSATIVDRQPPLAVAQEYAQAAGLSERVEFVYGDIHTFTASRAFDTVLLANILHDYNASDAERLVQHYARQLSNNGRAIILDAFLNSVPPGSPPVSTGPRPVAAYSAMLFSICEGRCFRLDEYQSMMRSAGLLAEAHIAQVPAHGSLLIGTKA</sequence>
<evidence type="ECO:0000313" key="6">
    <source>
        <dbReference type="Proteomes" id="UP000318017"/>
    </source>
</evidence>